<dbReference type="EMBL" id="JAOYFB010000038">
    <property type="protein sequence ID" value="KAK4026261.1"/>
    <property type="molecule type" value="Genomic_DNA"/>
</dbReference>
<organism evidence="2 3">
    <name type="scientific">Daphnia magna</name>
    <dbReference type="NCBI Taxonomy" id="35525"/>
    <lineage>
        <taxon>Eukaryota</taxon>
        <taxon>Metazoa</taxon>
        <taxon>Ecdysozoa</taxon>
        <taxon>Arthropoda</taxon>
        <taxon>Crustacea</taxon>
        <taxon>Branchiopoda</taxon>
        <taxon>Diplostraca</taxon>
        <taxon>Cladocera</taxon>
        <taxon>Anomopoda</taxon>
        <taxon>Daphniidae</taxon>
        <taxon>Daphnia</taxon>
    </lineage>
</organism>
<evidence type="ECO:0000313" key="3">
    <source>
        <dbReference type="Proteomes" id="UP001234178"/>
    </source>
</evidence>
<comment type="caution">
    <text evidence="2">The sequence shown here is derived from an EMBL/GenBank/DDBJ whole genome shotgun (WGS) entry which is preliminary data.</text>
</comment>
<keyword evidence="3" id="KW-1185">Reference proteome</keyword>
<name>A0ABR0AMD0_9CRUS</name>
<dbReference type="Proteomes" id="UP001234178">
    <property type="component" value="Unassembled WGS sequence"/>
</dbReference>
<keyword evidence="1" id="KW-0812">Transmembrane</keyword>
<sequence length="126" mass="14089">MLTTENYSSHLPSLQNCHLNKLFSFNPIGSQATTLFSSSHRYKIHHQNYGLAVFFLRLHLIAVFHYAFAFGSSLSSTTLSPLGHRCLRLRLLLCVIVVFVSSTVLVSSAVLDPAIKERQGLATQKR</sequence>
<keyword evidence="1" id="KW-0472">Membrane</keyword>
<accession>A0ABR0AMD0</accession>
<reference evidence="2 3" key="1">
    <citation type="journal article" date="2023" name="Nucleic Acids Res.">
        <title>The hologenome of Daphnia magna reveals possible DNA methylation and microbiome-mediated evolution of the host genome.</title>
        <authorList>
            <person name="Chaturvedi A."/>
            <person name="Li X."/>
            <person name="Dhandapani V."/>
            <person name="Marshall H."/>
            <person name="Kissane S."/>
            <person name="Cuenca-Cambronero M."/>
            <person name="Asole G."/>
            <person name="Calvet F."/>
            <person name="Ruiz-Romero M."/>
            <person name="Marangio P."/>
            <person name="Guigo R."/>
            <person name="Rago D."/>
            <person name="Mirbahai L."/>
            <person name="Eastwood N."/>
            <person name="Colbourne J.K."/>
            <person name="Zhou J."/>
            <person name="Mallon E."/>
            <person name="Orsini L."/>
        </authorList>
    </citation>
    <scope>NUCLEOTIDE SEQUENCE [LARGE SCALE GENOMIC DNA]</scope>
    <source>
        <strain evidence="2">LRV0_1</strain>
    </source>
</reference>
<proteinExistence type="predicted"/>
<evidence type="ECO:0000256" key="1">
    <source>
        <dbReference type="SAM" id="Phobius"/>
    </source>
</evidence>
<gene>
    <name evidence="2" type="ORF">OUZ56_015271</name>
</gene>
<keyword evidence="1" id="KW-1133">Transmembrane helix</keyword>
<protein>
    <recommendedName>
        <fullName evidence="4">Transmembrane protein</fullName>
    </recommendedName>
</protein>
<feature type="transmembrane region" description="Helical" evidence="1">
    <location>
        <begin position="89"/>
        <end position="111"/>
    </location>
</feature>
<evidence type="ECO:0000313" key="2">
    <source>
        <dbReference type="EMBL" id="KAK4026261.1"/>
    </source>
</evidence>
<feature type="transmembrane region" description="Helical" evidence="1">
    <location>
        <begin position="49"/>
        <end position="69"/>
    </location>
</feature>
<evidence type="ECO:0008006" key="4">
    <source>
        <dbReference type="Google" id="ProtNLM"/>
    </source>
</evidence>